<dbReference type="PROSITE" id="PS50011">
    <property type="entry name" value="PROTEIN_KINASE_DOM"/>
    <property type="match status" value="1"/>
</dbReference>
<feature type="compositionally biased region" description="Basic and acidic residues" evidence="9">
    <location>
        <begin position="627"/>
        <end position="641"/>
    </location>
</feature>
<evidence type="ECO:0000256" key="8">
    <source>
        <dbReference type="ARBA" id="ARBA00048679"/>
    </source>
</evidence>
<feature type="region of interest" description="Disordered" evidence="9">
    <location>
        <begin position="614"/>
        <end position="641"/>
    </location>
</feature>
<evidence type="ECO:0000259" key="10">
    <source>
        <dbReference type="PROSITE" id="PS50011"/>
    </source>
</evidence>
<dbReference type="EMBL" id="CYKH01001095">
    <property type="protein sequence ID" value="CUG83400.1"/>
    <property type="molecule type" value="Genomic_DNA"/>
</dbReference>
<dbReference type="AlphaFoldDB" id="A0A0S4J5S6"/>
<dbReference type="Gene3D" id="3.30.200.20">
    <property type="entry name" value="Phosphorylase Kinase, domain 1"/>
    <property type="match status" value="1"/>
</dbReference>
<feature type="domain" description="Protein kinase" evidence="10">
    <location>
        <begin position="20"/>
        <end position="292"/>
    </location>
</feature>
<keyword evidence="4" id="KW-0547">Nucleotide-binding</keyword>
<dbReference type="PANTHER" id="PTHR44329:SF285">
    <property type="entry name" value="V-MOS MOLONEY MURINE SARCOMA VIRAL ONCO HOMOLOG"/>
    <property type="match status" value="1"/>
</dbReference>
<evidence type="ECO:0000256" key="1">
    <source>
        <dbReference type="ARBA" id="ARBA00012513"/>
    </source>
</evidence>
<organism evidence="11 12">
    <name type="scientific">Bodo saltans</name>
    <name type="common">Flagellated protozoan</name>
    <dbReference type="NCBI Taxonomy" id="75058"/>
    <lineage>
        <taxon>Eukaryota</taxon>
        <taxon>Discoba</taxon>
        <taxon>Euglenozoa</taxon>
        <taxon>Kinetoplastea</taxon>
        <taxon>Metakinetoplastina</taxon>
        <taxon>Eubodonida</taxon>
        <taxon>Bodonidae</taxon>
        <taxon>Bodo</taxon>
    </lineage>
</organism>
<reference evidence="12" key="1">
    <citation type="submission" date="2015-09" db="EMBL/GenBank/DDBJ databases">
        <authorList>
            <consortium name="Pathogen Informatics"/>
        </authorList>
    </citation>
    <scope>NUCLEOTIDE SEQUENCE [LARGE SCALE GENOMIC DNA]</scope>
    <source>
        <strain evidence="12">Lake Konstanz</strain>
    </source>
</reference>
<keyword evidence="12" id="KW-1185">Reference proteome</keyword>
<dbReference type="OrthoDB" id="5966500at2759"/>
<evidence type="ECO:0000313" key="12">
    <source>
        <dbReference type="Proteomes" id="UP000051952"/>
    </source>
</evidence>
<proteinExistence type="predicted"/>
<evidence type="ECO:0000256" key="4">
    <source>
        <dbReference type="ARBA" id="ARBA00022741"/>
    </source>
</evidence>
<evidence type="ECO:0000256" key="3">
    <source>
        <dbReference type="ARBA" id="ARBA00022679"/>
    </source>
</evidence>
<comment type="catalytic activity">
    <reaction evidence="8">
        <text>L-seryl-[protein] + ATP = O-phospho-L-seryl-[protein] + ADP + H(+)</text>
        <dbReference type="Rhea" id="RHEA:17989"/>
        <dbReference type="Rhea" id="RHEA-COMP:9863"/>
        <dbReference type="Rhea" id="RHEA-COMP:11604"/>
        <dbReference type="ChEBI" id="CHEBI:15378"/>
        <dbReference type="ChEBI" id="CHEBI:29999"/>
        <dbReference type="ChEBI" id="CHEBI:30616"/>
        <dbReference type="ChEBI" id="CHEBI:83421"/>
        <dbReference type="ChEBI" id="CHEBI:456216"/>
        <dbReference type="EC" id="2.7.11.1"/>
    </reaction>
</comment>
<feature type="compositionally biased region" description="Low complexity" evidence="9">
    <location>
        <begin position="712"/>
        <end position="726"/>
    </location>
</feature>
<keyword evidence="6" id="KW-0067">ATP-binding</keyword>
<name>A0A0S4J5S6_BODSA</name>
<dbReference type="Pfam" id="PF00069">
    <property type="entry name" value="Pkinase"/>
    <property type="match status" value="1"/>
</dbReference>
<dbReference type="VEuPathDB" id="TriTrypDB:BSAL_87580"/>
<dbReference type="InterPro" id="IPR011009">
    <property type="entry name" value="Kinase-like_dom_sf"/>
</dbReference>
<evidence type="ECO:0000256" key="9">
    <source>
        <dbReference type="SAM" id="MobiDB-lite"/>
    </source>
</evidence>
<keyword evidence="2" id="KW-0723">Serine/threonine-protein kinase</keyword>
<sequence>MPLPDTAIIPPQMEFTPDQLNVGVVIGSSGGTRVYEGTLVPRAMQVAIKELCEVGAVDICKREVAALQKLDHVNIVKVLGYCAVVPPQQHDGRAVERAYVLLELSKEGAITTAGINNGKNTVGQVYPRLLQHLRWCLQVAEGLKYLHDNDVLHLDVKPANILRFGSTVKLCDFGIAKTIDKTGETKAANRHTVAYAAPELLLGQKVSAETDLYSLGALLCELLTGQRPWGAKSGPEVLKLAGEGCVPDLRRCSWPPFCAEAIPLLAKKLMSKRTTDRGSIVDAIAVLRQTILELVAPKIDVAQLLSPVSNLAMGWLRDVDAKQTLLDALLCLVGVEAPKNRPDLVKYVQQLAWPSTVKNRLEDATSMIGGKDDASDDARAIILYTVESPIRCVVNGALSQGSCCAADLAHVSPFTKRLYGAVQRLGRPYRGRGFRALYADAPPLSAAFNDYNVHFAEGNEINLFQFLSFTIEPTSIDHITNIKRPMIFLRCDDLIGFDIDDVSFQALSGAPREREVIVLPPAYFTVKCRPYKMSHIVNVDLIFLAEKSREGSFMPLDRCSTMKLSDNKKYSQMLLHKPQRSEAQFSCDTKKKENHHDVADCAGAMQLQQVEDGHPHRHPHVASVTQHECKHKSDSMRPSEEVLRRIDPPPTLHEARRHIRATESQHSAVRTSTIASNAMDSLHSSPPAAATVPATEAARVIAVGQVTTHTTTTTTTTAAQQVTSPTTTPPPAHPARPIAAAVAHDNDEHMMMVVFTTATGRCYHNESCFYSPVRYLSEADALRNGKRACRRCGGMPFRRPLLQQ</sequence>
<gene>
    <name evidence="11" type="ORF">BSAL_87580</name>
</gene>
<evidence type="ECO:0000256" key="7">
    <source>
        <dbReference type="ARBA" id="ARBA00047899"/>
    </source>
</evidence>
<dbReference type="SUPFAM" id="SSF56112">
    <property type="entry name" value="Protein kinase-like (PK-like)"/>
    <property type="match status" value="1"/>
</dbReference>
<dbReference type="GO" id="GO:0005524">
    <property type="term" value="F:ATP binding"/>
    <property type="evidence" value="ECO:0007669"/>
    <property type="project" value="UniProtKB-KW"/>
</dbReference>
<dbReference type="GO" id="GO:0004674">
    <property type="term" value="F:protein serine/threonine kinase activity"/>
    <property type="evidence" value="ECO:0007669"/>
    <property type="project" value="UniProtKB-KW"/>
</dbReference>
<evidence type="ECO:0000256" key="6">
    <source>
        <dbReference type="ARBA" id="ARBA00022840"/>
    </source>
</evidence>
<dbReference type="EC" id="2.7.11.1" evidence="1"/>
<dbReference type="Proteomes" id="UP000051952">
    <property type="component" value="Unassembled WGS sequence"/>
</dbReference>
<dbReference type="InterPro" id="IPR051681">
    <property type="entry name" value="Ser/Thr_Kinases-Pseudokinases"/>
</dbReference>
<dbReference type="SMART" id="SM00220">
    <property type="entry name" value="S_TKc"/>
    <property type="match status" value="1"/>
</dbReference>
<protein>
    <recommendedName>
        <fullName evidence="1">non-specific serine/threonine protein kinase</fullName>
        <ecNumber evidence="1">2.7.11.1</ecNumber>
    </recommendedName>
</protein>
<dbReference type="Gene3D" id="1.10.510.10">
    <property type="entry name" value="Transferase(Phosphotransferase) domain 1"/>
    <property type="match status" value="1"/>
</dbReference>
<dbReference type="InterPro" id="IPR000719">
    <property type="entry name" value="Prot_kinase_dom"/>
</dbReference>
<evidence type="ECO:0000313" key="11">
    <source>
        <dbReference type="EMBL" id="CUG83400.1"/>
    </source>
</evidence>
<dbReference type="CDD" id="cd14014">
    <property type="entry name" value="STKc_PknB_like"/>
    <property type="match status" value="1"/>
</dbReference>
<dbReference type="Gene3D" id="3.90.176.10">
    <property type="entry name" value="Toxin ADP-ribosyltransferase, Chain A, domain 1"/>
    <property type="match status" value="1"/>
</dbReference>
<comment type="catalytic activity">
    <reaction evidence="7">
        <text>L-threonyl-[protein] + ATP = O-phospho-L-threonyl-[protein] + ADP + H(+)</text>
        <dbReference type="Rhea" id="RHEA:46608"/>
        <dbReference type="Rhea" id="RHEA-COMP:11060"/>
        <dbReference type="Rhea" id="RHEA-COMP:11605"/>
        <dbReference type="ChEBI" id="CHEBI:15378"/>
        <dbReference type="ChEBI" id="CHEBI:30013"/>
        <dbReference type="ChEBI" id="CHEBI:30616"/>
        <dbReference type="ChEBI" id="CHEBI:61977"/>
        <dbReference type="ChEBI" id="CHEBI:456216"/>
        <dbReference type="EC" id="2.7.11.1"/>
    </reaction>
</comment>
<accession>A0A0S4J5S6</accession>
<keyword evidence="3" id="KW-0808">Transferase</keyword>
<evidence type="ECO:0000256" key="5">
    <source>
        <dbReference type="ARBA" id="ARBA00022777"/>
    </source>
</evidence>
<feature type="region of interest" description="Disordered" evidence="9">
    <location>
        <begin position="712"/>
        <end position="735"/>
    </location>
</feature>
<keyword evidence="5 11" id="KW-0418">Kinase</keyword>
<evidence type="ECO:0000256" key="2">
    <source>
        <dbReference type="ARBA" id="ARBA00022527"/>
    </source>
</evidence>
<dbReference type="PANTHER" id="PTHR44329">
    <property type="entry name" value="SERINE/THREONINE-PROTEIN KINASE TNNI3K-RELATED"/>
    <property type="match status" value="1"/>
</dbReference>